<dbReference type="EMBL" id="LR796869">
    <property type="protein sequence ID" value="CAB4171561.1"/>
    <property type="molecule type" value="Genomic_DNA"/>
</dbReference>
<evidence type="ECO:0000313" key="5">
    <source>
        <dbReference type="EMBL" id="CAB5229357.1"/>
    </source>
</evidence>
<organism evidence="3">
    <name type="scientific">uncultured Caudovirales phage</name>
    <dbReference type="NCBI Taxonomy" id="2100421"/>
    <lineage>
        <taxon>Viruses</taxon>
        <taxon>Duplodnaviria</taxon>
        <taxon>Heunggongvirae</taxon>
        <taxon>Uroviricota</taxon>
        <taxon>Caudoviricetes</taxon>
        <taxon>Peduoviridae</taxon>
        <taxon>Maltschvirus</taxon>
        <taxon>Maltschvirus maltsch</taxon>
    </lineage>
</organism>
<gene>
    <name evidence="3" type="ORF">UFOVP1014_12</name>
    <name evidence="4" type="ORF">UFOVP1368_40</name>
    <name evidence="5" type="ORF">UFOVP1552_47</name>
    <name evidence="2" type="ORF">UFOVP933_3</name>
</gene>
<evidence type="ECO:0000313" key="4">
    <source>
        <dbReference type="EMBL" id="CAB4202839.1"/>
    </source>
</evidence>
<dbReference type="EMBL" id="LR797317">
    <property type="protein sequence ID" value="CAB4202839.1"/>
    <property type="molecule type" value="Genomic_DNA"/>
</dbReference>
<protein>
    <submittedName>
        <fullName evidence="3">Uncharacterized protein</fullName>
    </submittedName>
</protein>
<evidence type="ECO:0000256" key="1">
    <source>
        <dbReference type="SAM" id="MobiDB-lite"/>
    </source>
</evidence>
<evidence type="ECO:0000313" key="2">
    <source>
        <dbReference type="EMBL" id="CAB4171561.1"/>
    </source>
</evidence>
<name>A0A6J5Q253_9CAUD</name>
<sequence>MARMMEDNMGMGPEEPIDMEDSERGDACPKATGDVTLNLQNRGKAIDKADYGPMDPNKPNDQYWTKMGRRWKVSGDEAKDMLCGNCAAFNQKQHIIDCIKEGLGDGMEDDAMEVVDAGDLGFCEMFDFKCAAKRTCAAWIVGGPITDGSKDDGEDEYADEDGSEDDEPTLAIMIGRKK</sequence>
<accession>A0A6J5Q253</accession>
<evidence type="ECO:0000313" key="3">
    <source>
        <dbReference type="EMBL" id="CAB4177552.1"/>
    </source>
</evidence>
<dbReference type="EMBL" id="LR798398">
    <property type="protein sequence ID" value="CAB5229357.1"/>
    <property type="molecule type" value="Genomic_DNA"/>
</dbReference>
<feature type="region of interest" description="Disordered" evidence="1">
    <location>
        <begin position="145"/>
        <end position="178"/>
    </location>
</feature>
<dbReference type="EMBL" id="LR796952">
    <property type="protein sequence ID" value="CAB4177552.1"/>
    <property type="molecule type" value="Genomic_DNA"/>
</dbReference>
<feature type="compositionally biased region" description="Acidic residues" evidence="1">
    <location>
        <begin position="152"/>
        <end position="168"/>
    </location>
</feature>
<reference evidence="3" key="1">
    <citation type="submission" date="2020-05" db="EMBL/GenBank/DDBJ databases">
        <authorList>
            <person name="Chiriac C."/>
            <person name="Salcher M."/>
            <person name="Ghai R."/>
            <person name="Kavagutti S V."/>
        </authorList>
    </citation>
    <scope>NUCLEOTIDE SEQUENCE</scope>
</reference>
<proteinExistence type="predicted"/>
<feature type="region of interest" description="Disordered" evidence="1">
    <location>
        <begin position="1"/>
        <end position="34"/>
    </location>
</feature>